<evidence type="ECO:0000256" key="1">
    <source>
        <dbReference type="SAM" id="MobiDB-lite"/>
    </source>
</evidence>
<evidence type="ECO:0000256" key="2">
    <source>
        <dbReference type="SAM" id="SignalP"/>
    </source>
</evidence>
<feature type="compositionally biased region" description="Polar residues" evidence="1">
    <location>
        <begin position="207"/>
        <end position="218"/>
    </location>
</feature>
<dbReference type="PANTHER" id="PTHR33734:SF22">
    <property type="entry name" value="MEMBRANE-BOUND LYTIC MUREIN TRANSGLYCOSYLASE D"/>
    <property type="match status" value="1"/>
</dbReference>
<name>A0A7K1SWW4_9SPHI</name>
<dbReference type="EMBL" id="WPIK01000007">
    <property type="protein sequence ID" value="MVN21727.1"/>
    <property type="molecule type" value="Genomic_DNA"/>
</dbReference>
<dbReference type="InterPro" id="IPR036779">
    <property type="entry name" value="LysM_dom_sf"/>
</dbReference>
<evidence type="ECO:0000313" key="4">
    <source>
        <dbReference type="EMBL" id="MVN21727.1"/>
    </source>
</evidence>
<proteinExistence type="predicted"/>
<gene>
    <name evidence="4" type="ORF">GO621_09280</name>
</gene>
<dbReference type="InterPro" id="IPR018392">
    <property type="entry name" value="LysM"/>
</dbReference>
<dbReference type="PROSITE" id="PS51782">
    <property type="entry name" value="LYSM"/>
    <property type="match status" value="1"/>
</dbReference>
<dbReference type="Gene3D" id="3.10.350.10">
    <property type="entry name" value="LysM domain"/>
    <property type="match status" value="2"/>
</dbReference>
<sequence length="324" mass="35954">MLKIKYLATVLSFFSLCNPLFAHPLADSVGIENQNGKMIILHKLDPKDNYYSIARRYNVRPKAVMDYNNNAKMQIGAIIKVPTERAFVSNSSPVKTASPVNPSYTKTTTTEVTTTAAAVNTNADQPEYTQYKVSAGETLYAISRRFQVKVDDIINWNSLKSNNLNAGQILRIKREEPQPAAAPVITAPAETVMTEPKDRTLKRDSTRVTTASDSSSGNRRLPNNRYGLTEKNEKGTAVWINDPNLDPKKKYVLHRTAPVGTIIKITNPMTNKTTFAKVVGSFTENETNKDAIVVMTKDVAESLGALDKRFYVNLSYGSPNTNEQ</sequence>
<dbReference type="SUPFAM" id="SSF54106">
    <property type="entry name" value="LysM domain"/>
    <property type="match status" value="1"/>
</dbReference>
<feature type="region of interest" description="Disordered" evidence="1">
    <location>
        <begin position="191"/>
        <end position="228"/>
    </location>
</feature>
<keyword evidence="5" id="KW-1185">Reference proteome</keyword>
<dbReference type="Pfam" id="PF01476">
    <property type="entry name" value="LysM"/>
    <property type="match status" value="2"/>
</dbReference>
<dbReference type="SMART" id="SM00257">
    <property type="entry name" value="LysM"/>
    <property type="match status" value="2"/>
</dbReference>
<feature type="compositionally biased region" description="Basic and acidic residues" evidence="1">
    <location>
        <begin position="195"/>
        <end position="206"/>
    </location>
</feature>
<dbReference type="Proteomes" id="UP000462014">
    <property type="component" value="Unassembled WGS sequence"/>
</dbReference>
<evidence type="ECO:0000259" key="3">
    <source>
        <dbReference type="PROSITE" id="PS51782"/>
    </source>
</evidence>
<evidence type="ECO:0000313" key="5">
    <source>
        <dbReference type="Proteomes" id="UP000462014"/>
    </source>
</evidence>
<protein>
    <submittedName>
        <fullName evidence="4">LysM peptidoglycan-binding domain-containing protein</fullName>
    </submittedName>
</protein>
<accession>A0A7K1SWW4</accession>
<organism evidence="4 5">
    <name type="scientific">Mucilaginibacter arboris</name>
    <dbReference type="NCBI Taxonomy" id="2682090"/>
    <lineage>
        <taxon>Bacteria</taxon>
        <taxon>Pseudomonadati</taxon>
        <taxon>Bacteroidota</taxon>
        <taxon>Sphingobacteriia</taxon>
        <taxon>Sphingobacteriales</taxon>
        <taxon>Sphingobacteriaceae</taxon>
        <taxon>Mucilaginibacter</taxon>
    </lineage>
</organism>
<reference evidence="4 5" key="1">
    <citation type="submission" date="2019-12" db="EMBL/GenBank/DDBJ databases">
        <title>Mucilaginibacter sp. HMF7410 genome sequencing and assembly.</title>
        <authorList>
            <person name="Kang H."/>
            <person name="Cha I."/>
            <person name="Kim H."/>
            <person name="Joh K."/>
        </authorList>
    </citation>
    <scope>NUCLEOTIDE SEQUENCE [LARGE SCALE GENOMIC DNA]</scope>
    <source>
        <strain evidence="4 5">HMF7410</strain>
    </source>
</reference>
<dbReference type="PANTHER" id="PTHR33734">
    <property type="entry name" value="LYSM DOMAIN-CONTAINING GPI-ANCHORED PROTEIN 2"/>
    <property type="match status" value="1"/>
</dbReference>
<dbReference type="RefSeq" id="WP_157566305.1">
    <property type="nucleotide sequence ID" value="NZ_WPIK01000007.1"/>
</dbReference>
<dbReference type="CDD" id="cd00118">
    <property type="entry name" value="LysM"/>
    <property type="match status" value="2"/>
</dbReference>
<feature type="chain" id="PRO_5029807723" evidence="2">
    <location>
        <begin position="23"/>
        <end position="324"/>
    </location>
</feature>
<dbReference type="AlphaFoldDB" id="A0A7K1SWW4"/>
<feature type="signal peptide" evidence="2">
    <location>
        <begin position="1"/>
        <end position="22"/>
    </location>
</feature>
<comment type="caution">
    <text evidence="4">The sequence shown here is derived from an EMBL/GenBank/DDBJ whole genome shotgun (WGS) entry which is preliminary data.</text>
</comment>
<keyword evidence="2" id="KW-0732">Signal</keyword>
<feature type="domain" description="LysM" evidence="3">
    <location>
        <begin position="129"/>
        <end position="172"/>
    </location>
</feature>